<sequence>MRIPAIVSTVLAVGALLTPAAAADRPLWFTSWAQSQQHLAPVTLHDQSMRMITHLSQGGSAVRIRVQNTFGTRPLTIDRTTVALSVGGAAVEGARDVTFGGRRAVTIPAGGELWSDRTTVATKPGTDLAVSMHVAGDVVPGRHESAFRENYLTPSGSGDHTTDTGAAYTEKTQSTYLVSAVDVFNPVLKGTIVPFGSSVVDGVGSTNCGPGCTELGTNKRWADVLARRIVASSRPQLAVANAGISGTTSAVCPNTPTPFVGLDALSRLERDVLALHGVTDVIYYYGTNDLANGCTTAQIMISYRTVFERLRKAGIDVHVTPITPRPGYSDQNNVDRHAVNDFVKRGGDCSDTCASVQDFDQVLEDPIRPNAVNPRYDTGDGVHANIAGQQAIADYIALEDLG</sequence>
<protein>
    <submittedName>
        <fullName evidence="3">GDSL-type esterase/lipase family protein</fullName>
    </submittedName>
</protein>
<reference evidence="3 4" key="1">
    <citation type="submission" date="2023-11" db="EMBL/GenBank/DDBJ databases">
        <title>Lentzea sokolovensis, sp. nov., Lentzea kristufkii, sp. nov., and Lentzea miocenensis, sp. nov., rare actinobacteria from Sokolov Coal Basin, Miocene lacustrine sediment, Czech Republic.</title>
        <authorList>
            <person name="Lara A."/>
            <person name="Kotroba L."/>
            <person name="Nouioui I."/>
            <person name="Neumann-Schaal M."/>
            <person name="Mast Y."/>
            <person name="Chronakova A."/>
        </authorList>
    </citation>
    <scope>NUCLEOTIDE SEQUENCE [LARGE SCALE GENOMIC DNA]</scope>
    <source>
        <strain evidence="3 4">BCCO 10_0061</strain>
    </source>
</reference>
<keyword evidence="1" id="KW-0732">Signal</keyword>
<evidence type="ECO:0000313" key="4">
    <source>
        <dbReference type="Proteomes" id="UP001285352"/>
    </source>
</evidence>
<name>A0ABU4V6Z3_9PSEU</name>
<evidence type="ECO:0000256" key="1">
    <source>
        <dbReference type="SAM" id="SignalP"/>
    </source>
</evidence>
<evidence type="ECO:0000313" key="3">
    <source>
        <dbReference type="EMBL" id="MDX8147519.1"/>
    </source>
</evidence>
<dbReference type="EMBL" id="JAXAVU010000014">
    <property type="protein sequence ID" value="MDX8147519.1"/>
    <property type="molecule type" value="Genomic_DNA"/>
</dbReference>
<dbReference type="InterPro" id="IPR013830">
    <property type="entry name" value="SGNH_hydro"/>
</dbReference>
<feature type="signal peptide" evidence="1">
    <location>
        <begin position="1"/>
        <end position="22"/>
    </location>
</feature>
<keyword evidence="4" id="KW-1185">Reference proteome</keyword>
<dbReference type="Pfam" id="PF13472">
    <property type="entry name" value="Lipase_GDSL_2"/>
    <property type="match status" value="1"/>
</dbReference>
<feature type="chain" id="PRO_5046865888" evidence="1">
    <location>
        <begin position="23"/>
        <end position="402"/>
    </location>
</feature>
<feature type="domain" description="SGNH hydrolase-type esterase" evidence="2">
    <location>
        <begin position="195"/>
        <end position="391"/>
    </location>
</feature>
<comment type="caution">
    <text evidence="3">The sequence shown here is derived from an EMBL/GenBank/DDBJ whole genome shotgun (WGS) entry which is preliminary data.</text>
</comment>
<dbReference type="RefSeq" id="WP_319979570.1">
    <property type="nucleotide sequence ID" value="NZ_JAXAVU010000014.1"/>
</dbReference>
<proteinExistence type="predicted"/>
<dbReference type="PANTHER" id="PTHR43784">
    <property type="entry name" value="GDSL-LIKE LIPASE/ACYLHYDROLASE, PUTATIVE (AFU_ORTHOLOGUE AFUA_2G00820)-RELATED"/>
    <property type="match status" value="1"/>
</dbReference>
<accession>A0ABU4V6Z3</accession>
<evidence type="ECO:0000259" key="2">
    <source>
        <dbReference type="Pfam" id="PF13472"/>
    </source>
</evidence>
<dbReference type="Gene3D" id="3.40.50.1110">
    <property type="entry name" value="SGNH hydrolase"/>
    <property type="match status" value="1"/>
</dbReference>
<dbReference type="InterPro" id="IPR036514">
    <property type="entry name" value="SGNH_hydro_sf"/>
</dbReference>
<dbReference type="SUPFAM" id="SSF52266">
    <property type="entry name" value="SGNH hydrolase"/>
    <property type="match status" value="1"/>
</dbReference>
<gene>
    <name evidence="3" type="ORF">SK854_35785</name>
</gene>
<dbReference type="PANTHER" id="PTHR43784:SF2">
    <property type="entry name" value="GDSL-LIKE LIPASE_ACYLHYDROLASE, PUTATIVE (AFU_ORTHOLOGUE AFUA_2G00820)-RELATED"/>
    <property type="match status" value="1"/>
</dbReference>
<organism evidence="3 4">
    <name type="scientific">Lentzea sokolovensis</name>
    <dbReference type="NCBI Taxonomy" id="3095429"/>
    <lineage>
        <taxon>Bacteria</taxon>
        <taxon>Bacillati</taxon>
        <taxon>Actinomycetota</taxon>
        <taxon>Actinomycetes</taxon>
        <taxon>Pseudonocardiales</taxon>
        <taxon>Pseudonocardiaceae</taxon>
        <taxon>Lentzea</taxon>
    </lineage>
</organism>
<dbReference type="Proteomes" id="UP001285352">
    <property type="component" value="Unassembled WGS sequence"/>
</dbReference>
<dbReference type="InterPro" id="IPR053140">
    <property type="entry name" value="GDSL_Rv0518-like"/>
</dbReference>